<dbReference type="PRINTS" id="PR00313">
    <property type="entry name" value="CABNDNGRPT"/>
</dbReference>
<name>A0A3G7TK72_9PSED</name>
<evidence type="ECO:0000256" key="1">
    <source>
        <dbReference type="ARBA" id="ARBA00022837"/>
    </source>
</evidence>
<evidence type="ECO:0000313" key="2">
    <source>
        <dbReference type="EMBL" id="AZE47505.1"/>
    </source>
</evidence>
<dbReference type="InterPro" id="IPR011049">
    <property type="entry name" value="Serralysin-like_metalloprot_C"/>
</dbReference>
<sequence>MPAHHDEIDGLAGNDLILGGAGADKIDGGTGTDTVDYSASAAAVNVEIRPGTSLAGTGGDAQGDTLSNIDKVVGSALT</sequence>
<dbReference type="PROSITE" id="PS00330">
    <property type="entry name" value="HEMOLYSIN_CALCIUM"/>
    <property type="match status" value="2"/>
</dbReference>
<dbReference type="InterPro" id="IPR001343">
    <property type="entry name" value="Hemolysn_Ca-bd"/>
</dbReference>
<protein>
    <submittedName>
        <fullName evidence="2">Hemolysin-type calcium binding protein</fullName>
    </submittedName>
</protein>
<dbReference type="RefSeq" id="WP_124319775.1">
    <property type="nucleotide sequence ID" value="NZ_CP027753.1"/>
</dbReference>
<dbReference type="Proteomes" id="UP000268048">
    <property type="component" value="Chromosome"/>
</dbReference>
<proteinExistence type="predicted"/>
<dbReference type="Gene3D" id="2.150.10.10">
    <property type="entry name" value="Serralysin-like metalloprotease, C-terminal"/>
    <property type="match status" value="1"/>
</dbReference>
<gene>
    <name evidence="2" type="ORF">C4K04_1817</name>
</gene>
<dbReference type="GO" id="GO:0005509">
    <property type="term" value="F:calcium ion binding"/>
    <property type="evidence" value="ECO:0007669"/>
    <property type="project" value="InterPro"/>
</dbReference>
<dbReference type="SUPFAM" id="SSF51120">
    <property type="entry name" value="beta-Roll"/>
    <property type="match status" value="1"/>
</dbReference>
<dbReference type="EMBL" id="CP027753">
    <property type="protein sequence ID" value="AZE47505.1"/>
    <property type="molecule type" value="Genomic_DNA"/>
</dbReference>
<dbReference type="Pfam" id="PF00353">
    <property type="entry name" value="HemolysinCabind"/>
    <property type="match status" value="1"/>
</dbReference>
<reference evidence="2 3" key="1">
    <citation type="submission" date="2018-03" db="EMBL/GenBank/DDBJ databases">
        <title>Diversity of phytobeneficial traits revealed by whole-genome analysis of worldwide-isolated phenazine-producing Pseudomonas spp.</title>
        <authorList>
            <person name="Biessy A."/>
            <person name="Novinscak A."/>
            <person name="Blom J."/>
            <person name="Leger G."/>
            <person name="Thomashow L.S."/>
            <person name="Cazorla F.M."/>
            <person name="Josic D."/>
            <person name="Filion M."/>
        </authorList>
    </citation>
    <scope>NUCLEOTIDE SEQUENCE [LARGE SCALE GENOMIC DNA]</scope>
    <source>
        <strain evidence="2 3">B25</strain>
    </source>
</reference>
<dbReference type="AlphaFoldDB" id="A0A3G7TK72"/>
<evidence type="ECO:0000313" key="3">
    <source>
        <dbReference type="Proteomes" id="UP000268048"/>
    </source>
</evidence>
<organism evidence="2 3">
    <name type="scientific">Pseudomonas chlororaphis</name>
    <dbReference type="NCBI Taxonomy" id="587753"/>
    <lineage>
        <taxon>Bacteria</taxon>
        <taxon>Pseudomonadati</taxon>
        <taxon>Pseudomonadota</taxon>
        <taxon>Gammaproteobacteria</taxon>
        <taxon>Pseudomonadales</taxon>
        <taxon>Pseudomonadaceae</taxon>
        <taxon>Pseudomonas</taxon>
    </lineage>
</organism>
<dbReference type="InterPro" id="IPR018511">
    <property type="entry name" value="Hemolysin-typ_Ca-bd_CS"/>
</dbReference>
<keyword evidence="1" id="KW-0106">Calcium</keyword>
<accession>A0A3G7TK72</accession>